<keyword evidence="4 8" id="KW-0479">Metal-binding</keyword>
<dbReference type="InterPro" id="IPR002125">
    <property type="entry name" value="CMP_dCMP_dom"/>
</dbReference>
<comment type="caution">
    <text evidence="11">The sequence shown here is derived from an EMBL/GenBank/DDBJ whole genome shotgun (WGS) entry which is preliminary data.</text>
</comment>
<comment type="similarity">
    <text evidence="1">Belongs to the cytidine and deoxycytidylate deaminase family. ADAT2 subfamily.</text>
</comment>
<keyword evidence="12" id="KW-1185">Reference proteome</keyword>
<dbReference type="SUPFAM" id="SSF53927">
    <property type="entry name" value="Cytidine deaminase-like"/>
    <property type="match status" value="1"/>
</dbReference>
<keyword evidence="6 8" id="KW-0862">Zinc</keyword>
<name>A0A2A9F0R1_9MICO</name>
<dbReference type="InterPro" id="IPR016192">
    <property type="entry name" value="APOBEC/CMP_deaminase_Zn-bd"/>
</dbReference>
<dbReference type="HAMAP" id="MF_00972">
    <property type="entry name" value="tRNA_aden_deaminase"/>
    <property type="match status" value="1"/>
</dbReference>
<evidence type="ECO:0000313" key="12">
    <source>
        <dbReference type="Proteomes" id="UP000224130"/>
    </source>
</evidence>
<keyword evidence="3 8" id="KW-0819">tRNA processing</keyword>
<gene>
    <name evidence="8" type="primary">tadA</name>
    <name evidence="11" type="ORF">ATJ88_3312</name>
</gene>
<dbReference type="CDD" id="cd01285">
    <property type="entry name" value="nucleoside_deaminase"/>
    <property type="match status" value="1"/>
</dbReference>
<organism evidence="11 12">
    <name type="scientific">Isoptericola jiangsuensis</name>
    <dbReference type="NCBI Taxonomy" id="548579"/>
    <lineage>
        <taxon>Bacteria</taxon>
        <taxon>Bacillati</taxon>
        <taxon>Actinomycetota</taxon>
        <taxon>Actinomycetes</taxon>
        <taxon>Micrococcales</taxon>
        <taxon>Promicromonosporaceae</taxon>
        <taxon>Isoptericola</taxon>
    </lineage>
</organism>
<evidence type="ECO:0000313" key="11">
    <source>
        <dbReference type="EMBL" id="PFG44583.1"/>
    </source>
</evidence>
<accession>A0A2A9F0R1</accession>
<dbReference type="InterPro" id="IPR016193">
    <property type="entry name" value="Cytidine_deaminase-like"/>
</dbReference>
<dbReference type="Proteomes" id="UP000224130">
    <property type="component" value="Unassembled WGS sequence"/>
</dbReference>
<comment type="cofactor">
    <cofactor evidence="8">
        <name>Zn(2+)</name>
        <dbReference type="ChEBI" id="CHEBI:29105"/>
    </cofactor>
    <text evidence="8">Binds 1 zinc ion per subunit.</text>
</comment>
<dbReference type="PROSITE" id="PS51747">
    <property type="entry name" value="CYT_DCMP_DEAMINASES_2"/>
    <property type="match status" value="1"/>
</dbReference>
<evidence type="ECO:0000256" key="5">
    <source>
        <dbReference type="ARBA" id="ARBA00022801"/>
    </source>
</evidence>
<dbReference type="GO" id="GO:0008270">
    <property type="term" value="F:zinc ion binding"/>
    <property type="evidence" value="ECO:0007669"/>
    <property type="project" value="UniProtKB-UniRule"/>
</dbReference>
<dbReference type="FunFam" id="3.40.140.10:FF:000005">
    <property type="entry name" value="tRNA-specific adenosine deaminase"/>
    <property type="match status" value="1"/>
</dbReference>
<feature type="active site" description="Proton donor" evidence="8">
    <location>
        <position position="97"/>
    </location>
</feature>
<comment type="subunit">
    <text evidence="2 8">Homodimer.</text>
</comment>
<reference evidence="11 12" key="1">
    <citation type="submission" date="2017-10" db="EMBL/GenBank/DDBJ databases">
        <title>Sequencing the genomes of 1000 actinobacteria strains.</title>
        <authorList>
            <person name="Klenk H.-P."/>
        </authorList>
    </citation>
    <scope>NUCLEOTIDE SEQUENCE [LARGE SCALE GENOMIC DNA]</scope>
    <source>
        <strain evidence="11 12">DSM 21863</strain>
    </source>
</reference>
<dbReference type="EC" id="3.5.4.33" evidence="8"/>
<keyword evidence="5 8" id="KW-0378">Hydrolase</keyword>
<comment type="catalytic activity">
    <reaction evidence="7 8">
        <text>adenosine(34) in tRNA + H2O + H(+) = inosine(34) in tRNA + NH4(+)</text>
        <dbReference type="Rhea" id="RHEA:43168"/>
        <dbReference type="Rhea" id="RHEA-COMP:10373"/>
        <dbReference type="Rhea" id="RHEA-COMP:10374"/>
        <dbReference type="ChEBI" id="CHEBI:15377"/>
        <dbReference type="ChEBI" id="CHEBI:15378"/>
        <dbReference type="ChEBI" id="CHEBI:28938"/>
        <dbReference type="ChEBI" id="CHEBI:74411"/>
        <dbReference type="ChEBI" id="CHEBI:82852"/>
        <dbReference type="EC" id="3.5.4.33"/>
    </reaction>
</comment>
<dbReference type="AlphaFoldDB" id="A0A2A9F0R1"/>
<evidence type="ECO:0000256" key="4">
    <source>
        <dbReference type="ARBA" id="ARBA00022723"/>
    </source>
</evidence>
<dbReference type="GO" id="GO:0052717">
    <property type="term" value="F:tRNA-specific adenosine-34 deaminase activity"/>
    <property type="evidence" value="ECO:0007669"/>
    <property type="project" value="UniProtKB-UniRule"/>
</dbReference>
<dbReference type="PANTHER" id="PTHR11079:SF202">
    <property type="entry name" value="TRNA-SPECIFIC ADENOSINE DEAMINASE"/>
    <property type="match status" value="1"/>
</dbReference>
<evidence type="ECO:0000256" key="7">
    <source>
        <dbReference type="ARBA" id="ARBA00048045"/>
    </source>
</evidence>
<protein>
    <recommendedName>
        <fullName evidence="8">tRNA-specific adenosine deaminase</fullName>
        <ecNumber evidence="8">3.5.4.33</ecNumber>
    </recommendedName>
</protein>
<evidence type="ECO:0000256" key="9">
    <source>
        <dbReference type="SAM" id="MobiDB-lite"/>
    </source>
</evidence>
<sequence>MVAASRAPRPYAGPVDEQDRGRGLPLPWAEGTFPPGTVSARRAVWDHLMGLALHEATHALASDDVPVGALVVSPDGRLLGLGRNRREETGDPTAHAEVLALRQAAATWGRWRLEGCTLVVTLEPCVMCAGALVAARVDRLVLGAWDPKAGATGSVWDLVRDQRSLHAVEVVGGVREDECAAVLRDFFAARRGTPG</sequence>
<evidence type="ECO:0000256" key="3">
    <source>
        <dbReference type="ARBA" id="ARBA00022694"/>
    </source>
</evidence>
<feature type="binding site" evidence="8">
    <location>
        <position position="95"/>
    </location>
    <ligand>
        <name>Zn(2+)</name>
        <dbReference type="ChEBI" id="CHEBI:29105"/>
        <note>catalytic</note>
    </ligand>
</feature>
<feature type="region of interest" description="Disordered" evidence="9">
    <location>
        <begin position="1"/>
        <end position="25"/>
    </location>
</feature>
<evidence type="ECO:0000256" key="6">
    <source>
        <dbReference type="ARBA" id="ARBA00022833"/>
    </source>
</evidence>
<dbReference type="PROSITE" id="PS00903">
    <property type="entry name" value="CYT_DCMP_DEAMINASES_1"/>
    <property type="match status" value="1"/>
</dbReference>
<dbReference type="GO" id="GO:0002100">
    <property type="term" value="P:tRNA wobble adenosine to inosine editing"/>
    <property type="evidence" value="ECO:0007669"/>
    <property type="project" value="UniProtKB-UniRule"/>
</dbReference>
<evidence type="ECO:0000256" key="2">
    <source>
        <dbReference type="ARBA" id="ARBA00011738"/>
    </source>
</evidence>
<comment type="function">
    <text evidence="8">Catalyzes the deamination of adenosine to inosine at the wobble position 34 of tRNA(Arg2).</text>
</comment>
<feature type="binding site" evidence="8">
    <location>
        <position position="125"/>
    </location>
    <ligand>
        <name>Zn(2+)</name>
        <dbReference type="ChEBI" id="CHEBI:29105"/>
        <note>catalytic</note>
    </ligand>
</feature>
<evidence type="ECO:0000256" key="1">
    <source>
        <dbReference type="ARBA" id="ARBA00010669"/>
    </source>
</evidence>
<proteinExistence type="inferred from homology"/>
<feature type="domain" description="CMP/dCMP-type deaminase" evidence="10">
    <location>
        <begin position="43"/>
        <end position="155"/>
    </location>
</feature>
<dbReference type="PANTHER" id="PTHR11079">
    <property type="entry name" value="CYTOSINE DEAMINASE FAMILY MEMBER"/>
    <property type="match status" value="1"/>
</dbReference>
<feature type="binding site" evidence="8">
    <location>
        <position position="128"/>
    </location>
    <ligand>
        <name>Zn(2+)</name>
        <dbReference type="ChEBI" id="CHEBI:29105"/>
        <note>catalytic</note>
    </ligand>
</feature>
<evidence type="ECO:0000259" key="10">
    <source>
        <dbReference type="PROSITE" id="PS51747"/>
    </source>
</evidence>
<evidence type="ECO:0000256" key="8">
    <source>
        <dbReference type="HAMAP-Rule" id="MF_00972"/>
    </source>
</evidence>
<dbReference type="Pfam" id="PF00383">
    <property type="entry name" value="dCMP_cyt_deam_1"/>
    <property type="match status" value="1"/>
</dbReference>
<dbReference type="InterPro" id="IPR028883">
    <property type="entry name" value="tRNA_aden_deaminase"/>
</dbReference>
<dbReference type="Gene3D" id="3.40.140.10">
    <property type="entry name" value="Cytidine Deaminase, domain 2"/>
    <property type="match status" value="1"/>
</dbReference>
<dbReference type="EMBL" id="PDJJ01000001">
    <property type="protein sequence ID" value="PFG44583.1"/>
    <property type="molecule type" value="Genomic_DNA"/>
</dbReference>